<dbReference type="InterPro" id="IPR050174">
    <property type="entry name" value="Protocadherin/Cadherin-CA"/>
</dbReference>
<keyword evidence="10" id="KW-0325">Glycoprotein</keyword>
<evidence type="ECO:0000313" key="16">
    <source>
        <dbReference type="EMBL" id="KAK2148931.1"/>
    </source>
</evidence>
<feature type="domain" description="Cadherin" evidence="15">
    <location>
        <begin position="696"/>
        <end position="797"/>
    </location>
</feature>
<feature type="domain" description="Cadherin" evidence="15">
    <location>
        <begin position="377"/>
        <end position="480"/>
    </location>
</feature>
<sequence>MAARSKISLIFHLGILSLLTLDWTGRLGTLAQRSTRTRDLTARFEIVEESPGQSYVGNVAIGAGLDKVYNATVRKTLEFGFIPQPGHDTEFFRIESDTGILRTSRPIDRDTKCPGRPDCHINIAVAIMKPVEFFQLISVTVSLLDVNDNSPAFSPNEYGIRFSESDPVGTGRSLPIALDRDSPRFGVRDYTMVTEVAEFRLEKNTNPGSGLTDLKLVLVEPLDRELVDTYMVIVEAVDGGTPPKTGSLLIDVAVEDDNDHTPQFQNDSYAISVREDFPVNTTFFTVHAVDPDAGDNGKVAYTFDPLTASLYGSQFRIERYTGAISLKKTLDYETANAFHLQVAAADMAPNSRSTLAQIELGVIDVNDNYPEITISTLTDSEVASVRENLPERQFVGYVSVFDSDVGENGDVLCDLSHQSFDMVPISKNQYKIVTTESLDREAVGSHILKVLCYDMGDPSLSTSRDLTVEVADDNDHSPVFHPSQYAESIRENNMVDAYILRLNATDSDTGRNAQLEYRIVEPIVSKYVYVQRQSGVIRAARVLDFEQIQMIEFTVSVADRGEPPRSASAFVAITILDTNDEAPRFSYPHYSFSVLENQDPDVIVGQVTAFDLDSAPYNVLEYSISPRYHDDQGSFDIDTISGEILAMAPLDREQRSVYYLTAFASDVDNPSLISSASVTVYVNDENDNFPMITFPQENNRTFEVSADAPIGYNVTRIVVEDADIGDNARISYSILSGDDGGIFAVDPDVGVVSVTQDLSAIGYAEFWIRIIVQDHGTPVKADTVDVLLIVDSSLPYYPASGRGQGIVRNGNLTIIIVVSAVSGFIIVILIIAIALLKMLDRRRFHGKEYNCRNEEQKILNDLNIKAVEANGNLQLQERGTAFGSGKDTGRMTSGRGKNSLDRNKQVSE</sequence>
<evidence type="ECO:0000256" key="2">
    <source>
        <dbReference type="ARBA" id="ARBA00022475"/>
    </source>
</evidence>
<keyword evidence="4 14" id="KW-0732">Signal</keyword>
<evidence type="ECO:0000256" key="3">
    <source>
        <dbReference type="ARBA" id="ARBA00022692"/>
    </source>
</evidence>
<reference evidence="16" key="1">
    <citation type="journal article" date="2023" name="Mol. Biol. Evol.">
        <title>Third-Generation Sequencing Reveals the Adaptive Role of the Epigenome in Three Deep-Sea Polychaetes.</title>
        <authorList>
            <person name="Perez M."/>
            <person name="Aroh O."/>
            <person name="Sun Y."/>
            <person name="Lan Y."/>
            <person name="Juniper S.K."/>
            <person name="Young C.R."/>
            <person name="Angers B."/>
            <person name="Qian P.Y."/>
        </authorList>
    </citation>
    <scope>NUCLEOTIDE SEQUENCE</scope>
    <source>
        <strain evidence="16">P08H-3</strain>
    </source>
</reference>
<dbReference type="Proteomes" id="UP001208570">
    <property type="component" value="Unassembled WGS sequence"/>
</dbReference>
<dbReference type="Gene3D" id="2.60.40.60">
    <property type="entry name" value="Cadherins"/>
    <property type="match status" value="7"/>
</dbReference>
<dbReference type="InterPro" id="IPR015919">
    <property type="entry name" value="Cadherin-like_sf"/>
</dbReference>
<evidence type="ECO:0000313" key="17">
    <source>
        <dbReference type="Proteomes" id="UP001208570"/>
    </source>
</evidence>
<dbReference type="InterPro" id="IPR020894">
    <property type="entry name" value="Cadherin_CS"/>
</dbReference>
<evidence type="ECO:0000256" key="9">
    <source>
        <dbReference type="ARBA" id="ARBA00023136"/>
    </source>
</evidence>
<feature type="domain" description="Cadherin" evidence="15">
    <location>
        <begin position="586"/>
        <end position="692"/>
    </location>
</feature>
<protein>
    <recommendedName>
        <fullName evidence="15">Cadherin domain-containing protein</fullName>
    </recommendedName>
</protein>
<comment type="caution">
    <text evidence="16">The sequence shown here is derived from an EMBL/GenBank/DDBJ whole genome shotgun (WGS) entry which is preliminary data.</text>
</comment>
<evidence type="ECO:0000256" key="13">
    <source>
        <dbReference type="SAM" id="Phobius"/>
    </source>
</evidence>
<keyword evidence="2" id="KW-1003">Cell membrane</keyword>
<evidence type="ECO:0000256" key="1">
    <source>
        <dbReference type="ARBA" id="ARBA00004251"/>
    </source>
</evidence>
<dbReference type="SUPFAM" id="SSF49313">
    <property type="entry name" value="Cadherin-like"/>
    <property type="match status" value="7"/>
</dbReference>
<evidence type="ECO:0000256" key="6">
    <source>
        <dbReference type="ARBA" id="ARBA00022837"/>
    </source>
</evidence>
<keyword evidence="17" id="KW-1185">Reference proteome</keyword>
<evidence type="ECO:0000259" key="15">
    <source>
        <dbReference type="PROSITE" id="PS50268"/>
    </source>
</evidence>
<comment type="subcellular location">
    <subcellularLocation>
        <location evidence="1">Cell membrane</location>
        <topology evidence="1">Single-pass type I membrane protein</topology>
    </subcellularLocation>
</comment>
<keyword evidence="3 13" id="KW-0812">Transmembrane</keyword>
<evidence type="ECO:0000256" key="11">
    <source>
        <dbReference type="PROSITE-ProRule" id="PRU00043"/>
    </source>
</evidence>
<feature type="domain" description="Cadherin" evidence="15">
    <location>
        <begin position="154"/>
        <end position="264"/>
    </location>
</feature>
<evidence type="ECO:0000256" key="10">
    <source>
        <dbReference type="ARBA" id="ARBA00023180"/>
    </source>
</evidence>
<dbReference type="PROSITE" id="PS50268">
    <property type="entry name" value="CADHERIN_2"/>
    <property type="match status" value="7"/>
</dbReference>
<dbReference type="PANTHER" id="PTHR24028:SF146">
    <property type="entry name" value="CADHERIN 96CB, ISOFORM D-RELATED"/>
    <property type="match status" value="1"/>
</dbReference>
<feature type="domain" description="Cadherin" evidence="15">
    <location>
        <begin position="481"/>
        <end position="585"/>
    </location>
</feature>
<evidence type="ECO:0000256" key="5">
    <source>
        <dbReference type="ARBA" id="ARBA00022737"/>
    </source>
</evidence>
<feature type="region of interest" description="Disordered" evidence="12">
    <location>
        <begin position="878"/>
        <end position="908"/>
    </location>
</feature>
<dbReference type="FunFam" id="2.60.40.60:FF:000020">
    <property type="entry name" value="Dachsous cadherin-related 1b"/>
    <property type="match status" value="2"/>
</dbReference>
<proteinExistence type="predicted"/>
<evidence type="ECO:0000256" key="8">
    <source>
        <dbReference type="ARBA" id="ARBA00022989"/>
    </source>
</evidence>
<dbReference type="FunFam" id="2.60.40.60:FF:000002">
    <property type="entry name" value="Protocadherin alpha 2"/>
    <property type="match status" value="1"/>
</dbReference>
<dbReference type="SMART" id="SM00112">
    <property type="entry name" value="CA"/>
    <property type="match status" value="7"/>
</dbReference>
<dbReference type="PANTHER" id="PTHR24028">
    <property type="entry name" value="CADHERIN-87A"/>
    <property type="match status" value="1"/>
</dbReference>
<feature type="compositionally biased region" description="Basic and acidic residues" evidence="12">
    <location>
        <begin position="898"/>
        <end position="908"/>
    </location>
</feature>
<evidence type="ECO:0000256" key="4">
    <source>
        <dbReference type="ARBA" id="ARBA00022729"/>
    </source>
</evidence>
<dbReference type="PROSITE" id="PS00232">
    <property type="entry name" value="CADHERIN_1"/>
    <property type="match status" value="3"/>
</dbReference>
<organism evidence="16 17">
    <name type="scientific">Paralvinella palmiformis</name>
    <dbReference type="NCBI Taxonomy" id="53620"/>
    <lineage>
        <taxon>Eukaryota</taxon>
        <taxon>Metazoa</taxon>
        <taxon>Spiralia</taxon>
        <taxon>Lophotrochozoa</taxon>
        <taxon>Annelida</taxon>
        <taxon>Polychaeta</taxon>
        <taxon>Sedentaria</taxon>
        <taxon>Canalipalpata</taxon>
        <taxon>Terebellida</taxon>
        <taxon>Terebelliformia</taxon>
        <taxon>Alvinellidae</taxon>
        <taxon>Paralvinella</taxon>
    </lineage>
</organism>
<gene>
    <name evidence="16" type="ORF">LSH36_474g01048</name>
</gene>
<accession>A0AAD9MZ09</accession>
<dbReference type="InterPro" id="IPR002126">
    <property type="entry name" value="Cadherin-like_dom"/>
</dbReference>
<dbReference type="GO" id="GO:0005509">
    <property type="term" value="F:calcium ion binding"/>
    <property type="evidence" value="ECO:0007669"/>
    <property type="project" value="UniProtKB-UniRule"/>
</dbReference>
<keyword evidence="5" id="KW-0677">Repeat</keyword>
<dbReference type="EMBL" id="JAODUP010000474">
    <property type="protein sequence ID" value="KAK2148931.1"/>
    <property type="molecule type" value="Genomic_DNA"/>
</dbReference>
<evidence type="ECO:0000256" key="12">
    <source>
        <dbReference type="SAM" id="MobiDB-lite"/>
    </source>
</evidence>
<feature type="chain" id="PRO_5041977395" description="Cadherin domain-containing protein" evidence="14">
    <location>
        <begin position="25"/>
        <end position="908"/>
    </location>
</feature>
<feature type="domain" description="Cadherin" evidence="15">
    <location>
        <begin position="38"/>
        <end position="153"/>
    </location>
</feature>
<keyword evidence="6 11" id="KW-0106">Calcium</keyword>
<dbReference type="GO" id="GO:0007156">
    <property type="term" value="P:homophilic cell adhesion via plasma membrane adhesion molecules"/>
    <property type="evidence" value="ECO:0007669"/>
    <property type="project" value="InterPro"/>
</dbReference>
<dbReference type="GO" id="GO:0005886">
    <property type="term" value="C:plasma membrane"/>
    <property type="evidence" value="ECO:0007669"/>
    <property type="project" value="UniProtKB-SubCell"/>
</dbReference>
<dbReference type="Pfam" id="PF00028">
    <property type="entry name" value="Cadherin"/>
    <property type="match status" value="6"/>
</dbReference>
<feature type="domain" description="Cadherin" evidence="15">
    <location>
        <begin position="265"/>
        <end position="372"/>
    </location>
</feature>
<feature type="transmembrane region" description="Helical" evidence="13">
    <location>
        <begin position="812"/>
        <end position="836"/>
    </location>
</feature>
<evidence type="ECO:0000256" key="14">
    <source>
        <dbReference type="SAM" id="SignalP"/>
    </source>
</evidence>
<dbReference type="AlphaFoldDB" id="A0AAD9MZ09"/>
<dbReference type="FunFam" id="2.60.40.60:FF:000134">
    <property type="entry name" value="protocadherin Fat 4"/>
    <property type="match status" value="1"/>
</dbReference>
<keyword evidence="7" id="KW-0130">Cell adhesion</keyword>
<name>A0AAD9MZ09_9ANNE</name>
<keyword evidence="8 13" id="KW-1133">Transmembrane helix</keyword>
<evidence type="ECO:0000256" key="7">
    <source>
        <dbReference type="ARBA" id="ARBA00022889"/>
    </source>
</evidence>
<dbReference type="FunFam" id="2.60.40.60:FF:000004">
    <property type="entry name" value="Protocadherin 1 gamma 2"/>
    <property type="match status" value="1"/>
</dbReference>
<dbReference type="CDD" id="cd11304">
    <property type="entry name" value="Cadherin_repeat"/>
    <property type="match status" value="7"/>
</dbReference>
<keyword evidence="9 13" id="KW-0472">Membrane</keyword>
<dbReference type="PRINTS" id="PR00205">
    <property type="entry name" value="CADHERIN"/>
</dbReference>
<feature type="signal peptide" evidence="14">
    <location>
        <begin position="1"/>
        <end position="24"/>
    </location>
</feature>